<dbReference type="HOGENOM" id="CLU_3108830_0_0_1"/>
<dbReference type="EnsemblMetazoa" id="PHUM024340-RA">
    <property type="protein sequence ID" value="PHUM024340-PA"/>
    <property type="gene ID" value="PHUM024340"/>
</dbReference>
<dbReference type="AlphaFoldDB" id="E0V9Z1"/>
<dbReference type="GeneID" id="8233905"/>
<feature type="region of interest" description="Disordered" evidence="1">
    <location>
        <begin position="1"/>
        <end position="21"/>
    </location>
</feature>
<evidence type="ECO:0000313" key="2">
    <source>
        <dbReference type="EMBL" id="EEB10197.1"/>
    </source>
</evidence>
<gene>
    <name evidence="3" type="primary">8233905</name>
    <name evidence="2" type="ORF">Phum_PHUM024340</name>
</gene>
<dbReference type="Proteomes" id="UP000009046">
    <property type="component" value="Unassembled WGS sequence"/>
</dbReference>
<name>E0V9Z1_PEDHC</name>
<reference evidence="3" key="3">
    <citation type="submission" date="2021-02" db="UniProtKB">
        <authorList>
            <consortium name="EnsemblMetazoa"/>
        </authorList>
    </citation>
    <scope>IDENTIFICATION</scope>
    <source>
        <strain evidence="3">USDA</strain>
    </source>
</reference>
<dbReference type="KEGG" id="phu:Phum_PHUM024340"/>
<reference evidence="2" key="2">
    <citation type="submission" date="2007-04" db="EMBL/GenBank/DDBJ databases">
        <title>The genome of the human body louse.</title>
        <authorList>
            <consortium name="The Human Body Louse Genome Consortium"/>
            <person name="Kirkness E."/>
            <person name="Walenz B."/>
            <person name="Hass B."/>
            <person name="Bruggner R."/>
            <person name="Strausberg R."/>
        </authorList>
    </citation>
    <scope>NUCLEOTIDE SEQUENCE</scope>
    <source>
        <strain evidence="2">USDA</strain>
    </source>
</reference>
<organism>
    <name type="scientific">Pediculus humanus subsp. corporis</name>
    <name type="common">Body louse</name>
    <dbReference type="NCBI Taxonomy" id="121224"/>
    <lineage>
        <taxon>Eukaryota</taxon>
        <taxon>Metazoa</taxon>
        <taxon>Ecdysozoa</taxon>
        <taxon>Arthropoda</taxon>
        <taxon>Hexapoda</taxon>
        <taxon>Insecta</taxon>
        <taxon>Pterygota</taxon>
        <taxon>Neoptera</taxon>
        <taxon>Paraneoptera</taxon>
        <taxon>Psocodea</taxon>
        <taxon>Troctomorpha</taxon>
        <taxon>Phthiraptera</taxon>
        <taxon>Anoplura</taxon>
        <taxon>Pediculidae</taxon>
        <taxon>Pediculus</taxon>
    </lineage>
</organism>
<sequence>MFPWSADDDRRPRLRRHSRKNDEKKDDILAAWHEEGRYIPNILVFKFQIIK</sequence>
<dbReference type="EMBL" id="DS235001">
    <property type="protein sequence ID" value="EEB10197.1"/>
    <property type="molecule type" value="Genomic_DNA"/>
</dbReference>
<evidence type="ECO:0000313" key="4">
    <source>
        <dbReference type="Proteomes" id="UP000009046"/>
    </source>
</evidence>
<dbReference type="RefSeq" id="XP_002422935.1">
    <property type="nucleotide sequence ID" value="XM_002422890.1"/>
</dbReference>
<dbReference type="EMBL" id="AAZO01000291">
    <property type="status" value="NOT_ANNOTATED_CDS"/>
    <property type="molecule type" value="Genomic_DNA"/>
</dbReference>
<protein>
    <submittedName>
        <fullName evidence="2 3">Uncharacterized protein</fullName>
    </submittedName>
</protein>
<keyword evidence="4" id="KW-1185">Reference proteome</keyword>
<evidence type="ECO:0000256" key="1">
    <source>
        <dbReference type="SAM" id="MobiDB-lite"/>
    </source>
</evidence>
<dbReference type="InParanoid" id="E0V9Z1"/>
<dbReference type="VEuPathDB" id="VectorBase:PHUM024340"/>
<accession>E0V9Z1</accession>
<evidence type="ECO:0000313" key="3">
    <source>
        <dbReference type="EnsemblMetazoa" id="PHUM024340-PA"/>
    </source>
</evidence>
<proteinExistence type="predicted"/>
<reference evidence="2" key="1">
    <citation type="submission" date="2007-04" db="EMBL/GenBank/DDBJ databases">
        <title>Annotation of Pediculus humanus corporis strain USDA.</title>
        <authorList>
            <person name="Kirkness E."/>
            <person name="Hannick L."/>
            <person name="Hass B."/>
            <person name="Bruggner R."/>
            <person name="Lawson D."/>
            <person name="Bidwell S."/>
            <person name="Joardar V."/>
            <person name="Caler E."/>
            <person name="Walenz B."/>
            <person name="Inman J."/>
            <person name="Schobel S."/>
            <person name="Galinsky K."/>
            <person name="Amedeo P."/>
            <person name="Strausberg R."/>
        </authorList>
    </citation>
    <scope>NUCLEOTIDE SEQUENCE</scope>
    <source>
        <strain evidence="2">USDA</strain>
    </source>
</reference>
<dbReference type="CTD" id="8233905"/>